<proteinExistence type="predicted"/>
<dbReference type="Gene3D" id="3.40.50.720">
    <property type="entry name" value="NAD(P)-binding Rossmann-like Domain"/>
    <property type="match status" value="1"/>
</dbReference>
<dbReference type="Proteomes" id="UP000289323">
    <property type="component" value="Unassembled WGS sequence"/>
</dbReference>
<evidence type="ECO:0000313" key="2">
    <source>
        <dbReference type="EMBL" id="SPQ19186.1"/>
    </source>
</evidence>
<accession>A0A446B9J5</accession>
<evidence type="ECO:0000313" key="3">
    <source>
        <dbReference type="Proteomes" id="UP000289323"/>
    </source>
</evidence>
<dbReference type="SUPFAM" id="SSF51735">
    <property type="entry name" value="NAD(P)-binding Rossmann-fold domains"/>
    <property type="match status" value="1"/>
</dbReference>
<dbReference type="CDD" id="cd08948">
    <property type="entry name" value="5beta-POR_like_SDR_a"/>
    <property type="match status" value="1"/>
</dbReference>
<dbReference type="AlphaFoldDB" id="A0A446B9J5"/>
<protein>
    <submittedName>
        <fullName evidence="2">2c328a9d-3154-4131-bf54-d8c66fa1b544</fullName>
    </submittedName>
</protein>
<evidence type="ECO:0000259" key="1">
    <source>
        <dbReference type="Pfam" id="PF22917"/>
    </source>
</evidence>
<dbReference type="PANTHER" id="PTHR32487">
    <property type="entry name" value="3-OXO-DELTA(4,5)-STEROID 5-BETA-REDUCTASE"/>
    <property type="match status" value="1"/>
</dbReference>
<sequence length="429" mass="47886">MSSAIVVGATGILGREIVKQLAQTPEKWKKIYAFSRSKKDEFPSNVVHRHIDLLSSADAMAKELQGVEAEYVFFAAYLQKDSEEENWQVNGDMLHNFLRALELTSAIAQTKRILLVTGAKQYGVHLGQPKNPLRETDPWLTANPPFPPNFYYRQQDILRAFCAAHRHLAWTVTYPNDVIGFATGNFMNLATGLGLYAVVSKELQLAEAGRAGRAGETFEPEPELAFPGSETFYTRFDTFTSSRLHARFCEWAVAEPRAANQAFNVVNGDVQSWQDMWPRLARRFGMRVPRDQFAGGGGGAAELASQAELASHAALNDTPPLSVFAEEAGLVGRVRPSALEQRVSLVKWSQRDDVKKAWARLAEREGLQKDAFEKATWAFIDFVLGRNYDIVSSMSKAREAGWTGYEDTWKSFSDVFGELEAANVLPKTH</sequence>
<organism evidence="2 3">
    <name type="scientific">Thermothielavioides terrestris</name>
    <dbReference type="NCBI Taxonomy" id="2587410"/>
    <lineage>
        <taxon>Eukaryota</taxon>
        <taxon>Fungi</taxon>
        <taxon>Dikarya</taxon>
        <taxon>Ascomycota</taxon>
        <taxon>Pezizomycotina</taxon>
        <taxon>Sordariomycetes</taxon>
        <taxon>Sordariomycetidae</taxon>
        <taxon>Sordariales</taxon>
        <taxon>Chaetomiaceae</taxon>
        <taxon>Thermothielavioides</taxon>
    </lineage>
</organism>
<dbReference type="PANTHER" id="PTHR32487:SF0">
    <property type="entry name" value="3-OXO-DELTA(4,5)-STEROID 5-BETA-REDUCTASE"/>
    <property type="match status" value="1"/>
</dbReference>
<dbReference type="EMBL" id="OUUZ01000001">
    <property type="protein sequence ID" value="SPQ19186.1"/>
    <property type="molecule type" value="Genomic_DNA"/>
</dbReference>
<dbReference type="InterPro" id="IPR036291">
    <property type="entry name" value="NAD(P)-bd_dom_sf"/>
</dbReference>
<feature type="domain" description="PRISE-like Rossmann-fold" evidence="1">
    <location>
        <begin position="49"/>
        <end position="292"/>
    </location>
</feature>
<name>A0A446B9J5_9PEZI</name>
<dbReference type="InterPro" id="IPR055222">
    <property type="entry name" value="PRISE-like_Rossmann-fold"/>
</dbReference>
<dbReference type="Pfam" id="PF22917">
    <property type="entry name" value="PRISE"/>
    <property type="match status" value="1"/>
</dbReference>
<reference evidence="2 3" key="1">
    <citation type="submission" date="2018-04" db="EMBL/GenBank/DDBJ databases">
        <authorList>
            <person name="Huttner S."/>
            <person name="Dainat J."/>
        </authorList>
    </citation>
    <scope>NUCLEOTIDE SEQUENCE [LARGE SCALE GENOMIC DNA]</scope>
</reference>
<gene>
    <name evidence="2" type="ORF">TT172_LOCUS1605</name>
</gene>